<dbReference type="Proteomes" id="UP000814128">
    <property type="component" value="Unassembled WGS sequence"/>
</dbReference>
<reference evidence="1" key="1">
    <citation type="submission" date="2021-02" db="EMBL/GenBank/DDBJ databases">
        <authorList>
            <consortium name="DOE Joint Genome Institute"/>
            <person name="Ahrendt S."/>
            <person name="Looney B.P."/>
            <person name="Miyauchi S."/>
            <person name="Morin E."/>
            <person name="Drula E."/>
            <person name="Courty P.E."/>
            <person name="Chicoki N."/>
            <person name="Fauchery L."/>
            <person name="Kohler A."/>
            <person name="Kuo A."/>
            <person name="Labutti K."/>
            <person name="Pangilinan J."/>
            <person name="Lipzen A."/>
            <person name="Riley R."/>
            <person name="Andreopoulos W."/>
            <person name="He G."/>
            <person name="Johnson J."/>
            <person name="Barry K.W."/>
            <person name="Grigoriev I.V."/>
            <person name="Nagy L."/>
            <person name="Hibbett D."/>
            <person name="Henrissat B."/>
            <person name="Matheny P.B."/>
            <person name="Labbe J."/>
            <person name="Martin F."/>
        </authorList>
    </citation>
    <scope>NUCLEOTIDE SEQUENCE</scope>
    <source>
        <strain evidence="1">EC-137</strain>
    </source>
</reference>
<keyword evidence="2" id="KW-1185">Reference proteome</keyword>
<evidence type="ECO:0000313" key="1">
    <source>
        <dbReference type="EMBL" id="KAI0032992.1"/>
    </source>
</evidence>
<evidence type="ECO:0000313" key="2">
    <source>
        <dbReference type="Proteomes" id="UP000814128"/>
    </source>
</evidence>
<protein>
    <submittedName>
        <fullName evidence="1">CHAT domain-containing protein</fullName>
    </submittedName>
</protein>
<accession>A0ACB8QMQ2</accession>
<name>A0ACB8QMQ2_9AGAM</name>
<organism evidence="1 2">
    <name type="scientific">Vararia minispora EC-137</name>
    <dbReference type="NCBI Taxonomy" id="1314806"/>
    <lineage>
        <taxon>Eukaryota</taxon>
        <taxon>Fungi</taxon>
        <taxon>Dikarya</taxon>
        <taxon>Basidiomycota</taxon>
        <taxon>Agaricomycotina</taxon>
        <taxon>Agaricomycetes</taxon>
        <taxon>Russulales</taxon>
        <taxon>Lachnocladiaceae</taxon>
        <taxon>Vararia</taxon>
    </lineage>
</organism>
<reference evidence="1" key="2">
    <citation type="journal article" date="2022" name="New Phytol.">
        <title>Evolutionary transition to the ectomycorrhizal habit in the genomes of a hyperdiverse lineage of mushroom-forming fungi.</title>
        <authorList>
            <person name="Looney B."/>
            <person name="Miyauchi S."/>
            <person name="Morin E."/>
            <person name="Drula E."/>
            <person name="Courty P.E."/>
            <person name="Kohler A."/>
            <person name="Kuo A."/>
            <person name="LaButti K."/>
            <person name="Pangilinan J."/>
            <person name="Lipzen A."/>
            <person name="Riley R."/>
            <person name="Andreopoulos W."/>
            <person name="He G."/>
            <person name="Johnson J."/>
            <person name="Nolan M."/>
            <person name="Tritt A."/>
            <person name="Barry K.W."/>
            <person name="Grigoriev I.V."/>
            <person name="Nagy L.G."/>
            <person name="Hibbett D."/>
            <person name="Henrissat B."/>
            <person name="Matheny P.B."/>
            <person name="Labbe J."/>
            <person name="Martin F.M."/>
        </authorList>
    </citation>
    <scope>NUCLEOTIDE SEQUENCE</scope>
    <source>
        <strain evidence="1">EC-137</strain>
    </source>
</reference>
<proteinExistence type="predicted"/>
<dbReference type="EMBL" id="MU273531">
    <property type="protein sequence ID" value="KAI0032992.1"/>
    <property type="molecule type" value="Genomic_DNA"/>
</dbReference>
<sequence>MCLNNLGVALKVRFDRLGQLNDLEQAISLGQRAVDLTPDSHPDKPGRLMNLGSALSDRFDHLGQLDDLEQAIAVNHHAVDLAPDGNPNKPLYLCNLGIALQTRFGRFGQPDDLEHATLLQHHAVDLTPDGHPDEAMYLMNLGNALTIRFDHLGQLNDLEQAISLKHHAIDLTPNSHSYKPMYLMNLGNALTTRFDRLGHLNDLNQAISSNYLAVDLLPDSHPRKPVHLNNLGDALRTRFNRLDQLEDIEQAISLMHRAVDLLPASHPDRPTCLGNLSLAHINRFYRLGQLNDLERAISLGHRAIDLTPDSHPDKQSHLSNLGRALKSRFDHLGQLDDLEQAISLKHHVKSIYLNSLGNSLQTRFSHFGKLNDLERAISLQHDASGLLINLGASLQIRFSQISELADLQSAFSLFVLAADQESGPPFHRLEATVRCANVCRLLISQGCTTHQDLLNVYSHAFNLIPEVVWLGTSVMQRYTSTRQYSVGNVVSAAAAVAIQAGDLSRAVEWLEEGRGVVWSQLLRLRSPVDDLRHHHPGLADRLQSVSRSLESLGNDTRAQAPFDTASHDHSGMSARIQLAQDYRDLLAHIRQLDGFESFLLPKPYAKLVPPKCTDGPVIIVNVHPSRCDALIIFGSAQPIIHVPLPNLSYPLAEQMRSRLTHSLVEANVRNREHEFPASARAIKPAPANVVSPIAKVLEKLWLLVVDPILEQIQEKLDNPVDGSLPHVTWCPTGPLAFLPIHTAGIYTSQGAGGHGAKLSDFVVSSYTSTLSTLLQPTTTSACDWRSMNTLIVSQPKTPYLTPLPGVRAEVANIKKHLEGEITTLDDKDATVGAVLQAIKEDRHQLIHMSCHGLQNIKEPTESAFALHDGQLTLSQLMTCSASKAELAFLSACQTSAGDASLPEEAVHLAAGMLAVGYKAVIGTMWSIGDQDAPLVADEFYRRLKEGYLRADGRRSAAYALHEAVKALKDKVGESDFIRWVPYVHFGV</sequence>
<comment type="caution">
    <text evidence="1">The sequence shown here is derived from an EMBL/GenBank/DDBJ whole genome shotgun (WGS) entry which is preliminary data.</text>
</comment>
<gene>
    <name evidence="1" type="ORF">K488DRAFT_78164</name>
</gene>